<dbReference type="KEGG" id="vg:80513960"/>
<keyword evidence="3" id="KW-1185">Reference proteome</keyword>
<dbReference type="InterPro" id="IPR007031">
    <property type="entry name" value="Poxvirus_VLTF3"/>
</dbReference>
<dbReference type="Proteomes" id="UP000240461">
    <property type="component" value="Segment"/>
</dbReference>
<evidence type="ECO:0000313" key="3">
    <source>
        <dbReference type="Proteomes" id="UP000240461"/>
    </source>
</evidence>
<dbReference type="Pfam" id="PF04947">
    <property type="entry name" value="Pox_VLTF3"/>
    <property type="match status" value="1"/>
</dbReference>
<keyword evidence="1" id="KW-0804">Transcription</keyword>
<dbReference type="GO" id="GO:0046782">
    <property type="term" value="P:regulation of viral transcription"/>
    <property type="evidence" value="ECO:0007669"/>
    <property type="project" value="InterPro"/>
</dbReference>
<reference evidence="2 3" key="1">
    <citation type="submission" date="2014-10" db="EMBL/GenBank/DDBJ databases">
        <title>Pan-genome analysis of Brazilian lineage A amoebal mimiviruses.</title>
        <authorList>
            <person name="Assis F.L."/>
            <person name="Abrahao J.S."/>
            <person name="Kroon E.G."/>
            <person name="Dornas F.P."/>
            <person name="Andrade K.R."/>
            <person name="Borato P.V.M."/>
            <person name="Pilotto M.R."/>
            <person name="Benamar S."/>
            <person name="LaScola B."/>
            <person name="Colson P."/>
        </authorList>
    </citation>
    <scope>NUCLEOTIDE SEQUENCE [LARGE SCALE GENOMIC DNA]</scope>
    <source>
        <strain evidence="2 3">Kroon</strain>
    </source>
</reference>
<protein>
    <submittedName>
        <fullName evidence="2">Poxvirus late transcription factor VLTF3-like protein</fullName>
    </submittedName>
</protein>
<organism evidence="2 3">
    <name type="scientific">Acanthamoeba polyphaga mimivirus Kroon</name>
    <dbReference type="NCBI Taxonomy" id="3069720"/>
    <lineage>
        <taxon>Viruses</taxon>
        <taxon>Varidnaviria</taxon>
        <taxon>Bamfordvirae</taxon>
        <taxon>Nucleocytoviricota</taxon>
        <taxon>Megaviricetes</taxon>
        <taxon>Imitervirales</taxon>
        <taxon>Mimiviridae</taxon>
        <taxon>Megamimivirinae</taxon>
        <taxon>Mimivirus</taxon>
        <taxon>Mimivirus lagoaense</taxon>
    </lineage>
</organism>
<sequence>MEKNFTADDLIVTDNNSIDNDKIDNDKIDKNTTVDSLTNDLNKLSLKSPSNKSSVPNKIFFSKKTFFKIKLDEIKSCHNIAIYDINSIKNEIESKNLQIDEINTIIIKKILKKLGLYKYCGHEQYILNIIIGKPVQKMSSQEKNLIMKLFDQVLVTFNLLKKKYNWNNFLHNGYLIYQLCKLSGLNDFLDNITLPNNETIIHVNNQAWKQICSHNHWIYYGITQKN</sequence>
<dbReference type="EMBL" id="KM982402">
    <property type="protein sequence ID" value="AKI80162.1"/>
    <property type="molecule type" value="Genomic_DNA"/>
</dbReference>
<evidence type="ECO:0000256" key="1">
    <source>
        <dbReference type="ARBA" id="ARBA00023163"/>
    </source>
</evidence>
<proteinExistence type="predicted"/>
<accession>A0A0G2Y8M4</accession>
<evidence type="ECO:0000313" key="2">
    <source>
        <dbReference type="EMBL" id="AKI80162.1"/>
    </source>
</evidence>
<name>A0A0G2Y8M4_9VIRU</name>